<keyword evidence="1" id="KW-1133">Transmembrane helix</keyword>
<keyword evidence="1" id="KW-0812">Transmembrane</keyword>
<gene>
    <name evidence="2" type="ORF">BW733_08385</name>
</gene>
<dbReference type="InterPro" id="IPR009339">
    <property type="entry name" value="DUF998"/>
</dbReference>
<dbReference type="STRING" id="399497.BW733_08385"/>
<keyword evidence="3" id="KW-1185">Reference proteome</keyword>
<dbReference type="AlphaFoldDB" id="A0A1Q2CXJ2"/>
<feature type="transmembrane region" description="Helical" evidence="1">
    <location>
        <begin position="80"/>
        <end position="98"/>
    </location>
</feature>
<feature type="transmembrane region" description="Helical" evidence="1">
    <location>
        <begin position="159"/>
        <end position="181"/>
    </location>
</feature>
<name>A0A1Q2CXJ2_9ACTN</name>
<feature type="transmembrane region" description="Helical" evidence="1">
    <location>
        <begin position="136"/>
        <end position="153"/>
    </location>
</feature>
<dbReference type="EMBL" id="CP019607">
    <property type="protein sequence ID" value="AQP50845.1"/>
    <property type="molecule type" value="Genomic_DNA"/>
</dbReference>
<protein>
    <recommendedName>
        <fullName evidence="4">DUF998 domain-containing protein</fullName>
    </recommendedName>
</protein>
<feature type="transmembrane region" description="Helical" evidence="1">
    <location>
        <begin position="110"/>
        <end position="129"/>
    </location>
</feature>
<accession>A0A1Q2CXJ2</accession>
<evidence type="ECO:0008006" key="4">
    <source>
        <dbReference type="Google" id="ProtNLM"/>
    </source>
</evidence>
<proteinExistence type="predicted"/>
<keyword evidence="1" id="KW-0472">Membrane</keyword>
<evidence type="ECO:0000313" key="2">
    <source>
        <dbReference type="EMBL" id="AQP50845.1"/>
    </source>
</evidence>
<dbReference type="OrthoDB" id="3225559at2"/>
<organism evidence="2 3">
    <name type="scientific">Tessaracoccus flavescens</name>
    <dbReference type="NCBI Taxonomy" id="399497"/>
    <lineage>
        <taxon>Bacteria</taxon>
        <taxon>Bacillati</taxon>
        <taxon>Actinomycetota</taxon>
        <taxon>Actinomycetes</taxon>
        <taxon>Propionibacteriales</taxon>
        <taxon>Propionibacteriaceae</taxon>
        <taxon>Tessaracoccus</taxon>
    </lineage>
</organism>
<evidence type="ECO:0000256" key="1">
    <source>
        <dbReference type="SAM" id="Phobius"/>
    </source>
</evidence>
<dbReference type="Pfam" id="PF06197">
    <property type="entry name" value="DUF998"/>
    <property type="match status" value="1"/>
</dbReference>
<feature type="transmembrane region" description="Helical" evidence="1">
    <location>
        <begin position="41"/>
        <end position="60"/>
    </location>
</feature>
<sequence length="204" mass="21773">MLVALFLVAGSLASALSASDEQWWQQHFSALGAASDRSGILFNFTLILTGVVLTALADFLTHDLQLWAEHHGEPHWKVTFVRVGLIALGALLGMVAVIPVNLSMFWHNMVTYAAIGVFAVLLVAVPILLRRLPGGFLAVTAAVVALIAGVVWLHLGVGYLNITAFEMGAVSTVFVWLVLFIRTVTAAISEIPETSTAEVEVAAP</sequence>
<dbReference type="KEGG" id="tfa:BW733_08385"/>
<evidence type="ECO:0000313" key="3">
    <source>
        <dbReference type="Proteomes" id="UP000188235"/>
    </source>
</evidence>
<dbReference type="Proteomes" id="UP000188235">
    <property type="component" value="Chromosome"/>
</dbReference>
<reference evidence="2 3" key="1">
    <citation type="journal article" date="2008" name="Int. J. Syst. Evol. Microbiol.">
        <title>Tessaracoccus flavescens sp. nov., isolated from marine sediment.</title>
        <authorList>
            <person name="Lee D.W."/>
            <person name="Lee S.D."/>
        </authorList>
    </citation>
    <scope>NUCLEOTIDE SEQUENCE [LARGE SCALE GENOMIC DNA]</scope>
    <source>
        <strain evidence="2 3">SST-39T</strain>
    </source>
</reference>
<dbReference type="RefSeq" id="WP_077349582.1">
    <property type="nucleotide sequence ID" value="NZ_CP019607.1"/>
</dbReference>